<evidence type="ECO:0000313" key="1">
    <source>
        <dbReference type="EMBL" id="KIK91874.1"/>
    </source>
</evidence>
<proteinExistence type="predicted"/>
<dbReference type="Proteomes" id="UP000054538">
    <property type="component" value="Unassembled WGS sequence"/>
</dbReference>
<sequence>MNVNKACPPMLICGIIISPMKTHKFLSVILDQALCWTAHIAYAIAKGTAYILQLRQLSTTANSIPIALMRQLYLAVAIPKMLYAADIWFKPIYIDDSNAKSKGSISVAKKLERVQHIAAIRITRAMRSMATDVIKIYANLL</sequence>
<organism evidence="1 2">
    <name type="scientific">Paxillus rubicundulus Ve08.2h10</name>
    <dbReference type="NCBI Taxonomy" id="930991"/>
    <lineage>
        <taxon>Eukaryota</taxon>
        <taxon>Fungi</taxon>
        <taxon>Dikarya</taxon>
        <taxon>Basidiomycota</taxon>
        <taxon>Agaricomycotina</taxon>
        <taxon>Agaricomycetes</taxon>
        <taxon>Agaricomycetidae</taxon>
        <taxon>Boletales</taxon>
        <taxon>Paxilineae</taxon>
        <taxon>Paxillaceae</taxon>
        <taxon>Paxillus</taxon>
    </lineage>
</organism>
<dbReference type="HOGENOM" id="CLU_114215_0_0_1"/>
<reference evidence="1 2" key="1">
    <citation type="submission" date="2014-04" db="EMBL/GenBank/DDBJ databases">
        <authorList>
            <consortium name="DOE Joint Genome Institute"/>
            <person name="Kuo A."/>
            <person name="Kohler A."/>
            <person name="Jargeat P."/>
            <person name="Nagy L.G."/>
            <person name="Floudas D."/>
            <person name="Copeland A."/>
            <person name="Barry K.W."/>
            <person name="Cichocki N."/>
            <person name="Veneault-Fourrey C."/>
            <person name="LaButti K."/>
            <person name="Lindquist E.A."/>
            <person name="Lipzen A."/>
            <person name="Lundell T."/>
            <person name="Morin E."/>
            <person name="Murat C."/>
            <person name="Sun H."/>
            <person name="Tunlid A."/>
            <person name="Henrissat B."/>
            <person name="Grigoriev I.V."/>
            <person name="Hibbett D.S."/>
            <person name="Martin F."/>
            <person name="Nordberg H.P."/>
            <person name="Cantor M.N."/>
            <person name="Hua S.X."/>
        </authorList>
    </citation>
    <scope>NUCLEOTIDE SEQUENCE [LARGE SCALE GENOMIC DNA]</scope>
    <source>
        <strain evidence="1 2">Ve08.2h10</strain>
    </source>
</reference>
<dbReference type="OrthoDB" id="3261222at2759"/>
<feature type="non-terminal residue" evidence="1">
    <location>
        <position position="141"/>
    </location>
</feature>
<gene>
    <name evidence="1" type="ORF">PAXRUDRAFT_116097</name>
</gene>
<name>A0A0D0DYS5_9AGAM</name>
<dbReference type="STRING" id="930991.A0A0D0DYS5"/>
<dbReference type="AlphaFoldDB" id="A0A0D0DYS5"/>
<evidence type="ECO:0000313" key="2">
    <source>
        <dbReference type="Proteomes" id="UP000054538"/>
    </source>
</evidence>
<dbReference type="InParanoid" id="A0A0D0DYS5"/>
<accession>A0A0D0DYS5</accession>
<dbReference type="EMBL" id="KN825338">
    <property type="protein sequence ID" value="KIK91874.1"/>
    <property type="molecule type" value="Genomic_DNA"/>
</dbReference>
<reference evidence="2" key="2">
    <citation type="submission" date="2015-01" db="EMBL/GenBank/DDBJ databases">
        <title>Evolutionary Origins and Diversification of the Mycorrhizal Mutualists.</title>
        <authorList>
            <consortium name="DOE Joint Genome Institute"/>
            <consortium name="Mycorrhizal Genomics Consortium"/>
            <person name="Kohler A."/>
            <person name="Kuo A."/>
            <person name="Nagy L.G."/>
            <person name="Floudas D."/>
            <person name="Copeland A."/>
            <person name="Barry K.W."/>
            <person name="Cichocki N."/>
            <person name="Veneault-Fourrey C."/>
            <person name="LaButti K."/>
            <person name="Lindquist E.A."/>
            <person name="Lipzen A."/>
            <person name="Lundell T."/>
            <person name="Morin E."/>
            <person name="Murat C."/>
            <person name="Riley R."/>
            <person name="Ohm R."/>
            <person name="Sun H."/>
            <person name="Tunlid A."/>
            <person name="Henrissat B."/>
            <person name="Grigoriev I.V."/>
            <person name="Hibbett D.S."/>
            <person name="Martin F."/>
        </authorList>
    </citation>
    <scope>NUCLEOTIDE SEQUENCE [LARGE SCALE GENOMIC DNA]</scope>
    <source>
        <strain evidence="2">Ve08.2h10</strain>
    </source>
</reference>
<protein>
    <submittedName>
        <fullName evidence="1">Uncharacterized protein</fullName>
    </submittedName>
</protein>
<keyword evidence="2" id="KW-1185">Reference proteome</keyword>